<evidence type="ECO:0000313" key="3">
    <source>
        <dbReference type="Proteomes" id="UP000609064"/>
    </source>
</evidence>
<dbReference type="EMBL" id="BMKK01000002">
    <property type="protein sequence ID" value="GGD50326.1"/>
    <property type="molecule type" value="Genomic_DNA"/>
</dbReference>
<keyword evidence="3" id="KW-1185">Reference proteome</keyword>
<evidence type="ECO:0000259" key="1">
    <source>
        <dbReference type="Pfam" id="PF00117"/>
    </source>
</evidence>
<dbReference type="AlphaFoldDB" id="A0A916YKN6"/>
<evidence type="ECO:0000313" key="2">
    <source>
        <dbReference type="EMBL" id="GGD50326.1"/>
    </source>
</evidence>
<dbReference type="InterPro" id="IPR017926">
    <property type="entry name" value="GATASE"/>
</dbReference>
<accession>A0A916YKN6</accession>
<gene>
    <name evidence="2" type="ORF">GCM10011514_13250</name>
</gene>
<dbReference type="Pfam" id="PF00117">
    <property type="entry name" value="GATase"/>
    <property type="match status" value="1"/>
</dbReference>
<dbReference type="PROSITE" id="PS51273">
    <property type="entry name" value="GATASE_TYPE_1"/>
    <property type="match status" value="1"/>
</dbReference>
<sequence>MKEDIKIAILDMYNGFANEGMRCIKMLCGEFLAQEGIKGNYDIFDVRKKNEIPKIEDYDIFISTGGPGNPLPEGHEWEAKFGNFLDQIFAYNQANDNKKYLFLICHSFQVASHHLQLGYICKRRSTSFGVMPIHRTSDGETEPFFNGLPEIFYAVDSRDYQMIQPNWQKINDFGAKVLCLEKIREYVPLERAIMAIRFSEEVFGTQFHPEADAEGMLRYFKQEEKMIAVISEHGSDKYEQMIDHLDDPDKIMLTESIIIPSFLNHAAEQILAVA</sequence>
<dbReference type="InterPro" id="IPR029062">
    <property type="entry name" value="Class_I_gatase-like"/>
</dbReference>
<comment type="caution">
    <text evidence="2">The sequence shown here is derived from an EMBL/GenBank/DDBJ whole genome shotgun (WGS) entry which is preliminary data.</text>
</comment>
<feature type="domain" description="Glutamine amidotransferase" evidence="1">
    <location>
        <begin position="46"/>
        <end position="213"/>
    </location>
</feature>
<dbReference type="Proteomes" id="UP000609064">
    <property type="component" value="Unassembled WGS sequence"/>
</dbReference>
<proteinExistence type="predicted"/>
<dbReference type="RefSeq" id="WP_188765247.1">
    <property type="nucleotide sequence ID" value="NZ_BMKK01000002.1"/>
</dbReference>
<protein>
    <recommendedName>
        <fullName evidence="1">Glutamine amidotransferase domain-containing protein</fullName>
    </recommendedName>
</protein>
<reference evidence="2" key="1">
    <citation type="journal article" date="2014" name="Int. J. Syst. Evol. Microbiol.">
        <title>Complete genome sequence of Corynebacterium casei LMG S-19264T (=DSM 44701T), isolated from a smear-ripened cheese.</title>
        <authorList>
            <consortium name="US DOE Joint Genome Institute (JGI-PGF)"/>
            <person name="Walter F."/>
            <person name="Albersmeier A."/>
            <person name="Kalinowski J."/>
            <person name="Ruckert C."/>
        </authorList>
    </citation>
    <scope>NUCLEOTIDE SEQUENCE</scope>
    <source>
        <strain evidence="2">CGMCC 1.15958</strain>
    </source>
</reference>
<name>A0A916YKN6_9BACT</name>
<organism evidence="2 3">
    <name type="scientific">Emticicia aquatilis</name>
    <dbReference type="NCBI Taxonomy" id="1537369"/>
    <lineage>
        <taxon>Bacteria</taxon>
        <taxon>Pseudomonadati</taxon>
        <taxon>Bacteroidota</taxon>
        <taxon>Cytophagia</taxon>
        <taxon>Cytophagales</taxon>
        <taxon>Leadbetterellaceae</taxon>
        <taxon>Emticicia</taxon>
    </lineage>
</organism>
<dbReference type="SUPFAM" id="SSF52317">
    <property type="entry name" value="Class I glutamine amidotransferase-like"/>
    <property type="match status" value="1"/>
</dbReference>
<dbReference type="Gene3D" id="3.40.50.880">
    <property type="match status" value="1"/>
</dbReference>
<reference evidence="2" key="2">
    <citation type="submission" date="2020-09" db="EMBL/GenBank/DDBJ databases">
        <authorList>
            <person name="Sun Q."/>
            <person name="Zhou Y."/>
        </authorList>
    </citation>
    <scope>NUCLEOTIDE SEQUENCE</scope>
    <source>
        <strain evidence="2">CGMCC 1.15958</strain>
    </source>
</reference>